<dbReference type="KEGG" id="fgr:FGSG_12912"/>
<name>I1S7T7_GIBZE</name>
<reference evidence="3" key="4">
    <citation type="submission" date="2017-01" db="UniProtKB">
        <authorList>
            <consortium name="EnsemblFungi"/>
        </authorList>
    </citation>
    <scope>IDENTIFICATION</scope>
    <source>
        <strain evidence="3">PH-1 / ATCC MYA-4620 / FGSC 9075 / NRRL 31084</strain>
    </source>
</reference>
<accession>I1S7T7</accession>
<reference evidence="3 4" key="1">
    <citation type="journal article" date="2007" name="Science">
        <title>The Fusarium graminearum genome reveals a link between localized polymorphism and pathogen specialization.</title>
        <authorList>
            <person name="Cuomo C.A."/>
            <person name="Gueldener U."/>
            <person name="Xu J.-R."/>
            <person name="Trail F."/>
            <person name="Turgeon B.G."/>
            <person name="Di Pietro A."/>
            <person name="Walton J.D."/>
            <person name="Ma L.-J."/>
            <person name="Baker S.E."/>
            <person name="Rep M."/>
            <person name="Adam G."/>
            <person name="Antoniw J."/>
            <person name="Baldwin T."/>
            <person name="Calvo S.E."/>
            <person name="Chang Y.-L."/>
            <person name="DeCaprio D."/>
            <person name="Gale L.R."/>
            <person name="Gnerre S."/>
            <person name="Goswami R.S."/>
            <person name="Hammond-Kosack K."/>
            <person name="Harris L.J."/>
            <person name="Hilburn K."/>
            <person name="Kennell J.C."/>
            <person name="Kroken S."/>
            <person name="Magnuson J.K."/>
            <person name="Mannhaupt G."/>
            <person name="Mauceli E.W."/>
            <person name="Mewes H.-W."/>
            <person name="Mitterbauer R."/>
            <person name="Muehlbauer G."/>
            <person name="Muensterkoetter M."/>
            <person name="Nelson D."/>
            <person name="O'Donnell K."/>
            <person name="Ouellet T."/>
            <person name="Qi W."/>
            <person name="Quesneville H."/>
            <person name="Roncero M.I.G."/>
            <person name="Seong K.-Y."/>
            <person name="Tetko I.V."/>
            <person name="Urban M."/>
            <person name="Waalwijk C."/>
            <person name="Ward T.J."/>
            <person name="Yao J."/>
            <person name="Birren B.W."/>
            <person name="Kistler H.C."/>
        </authorList>
    </citation>
    <scope>NUCLEOTIDE SEQUENCE [LARGE SCALE GENOMIC DNA]</scope>
    <source>
        <strain evidence="4">ATCC MYA-4620 / CBS 123657 / FGSC 9075 / NRRL 31084 / PH-1</strain>
        <strain evidence="3">PH-1 / ATCC MYA-4620 / FGSC 9075 / NRRL 31084</strain>
    </source>
</reference>
<feature type="signal peptide" evidence="1">
    <location>
        <begin position="1"/>
        <end position="23"/>
    </location>
</feature>
<evidence type="ECO:0000313" key="3">
    <source>
        <dbReference type="EnsemblFungi" id="CEF86384"/>
    </source>
</evidence>
<dbReference type="EnsemblFungi" id="CEF86384">
    <property type="protein sequence ID" value="CEF86384"/>
    <property type="gene ID" value="FGRRES_12912"/>
</dbReference>
<dbReference type="AlphaFoldDB" id="I1S7T7"/>
<accession>A0A098DYE6</accession>
<dbReference type="Proteomes" id="UP000070720">
    <property type="component" value="Chromosome 3"/>
</dbReference>
<sequence>MALPTSAGGKGPVLMLLLALAYCYDTYGYCRCCHEQGEGACSSKEEEKLESAEWVFPAKVGLASTKIAVGMERYCANKSGGRPCGVSPCYHHSFLVLLAPTTTLGWLPGCTGDRPYVDCVEVIMVHRDHNAT</sequence>
<evidence type="ECO:0000256" key="1">
    <source>
        <dbReference type="SAM" id="SignalP"/>
    </source>
</evidence>
<evidence type="ECO:0000313" key="2">
    <source>
        <dbReference type="EMBL" id="CEF86384.1"/>
    </source>
</evidence>
<dbReference type="RefSeq" id="XP_011325020.1">
    <property type="nucleotide sequence ID" value="XM_011326718.1"/>
</dbReference>
<protein>
    <submittedName>
        <fullName evidence="2">Chromosome 3, complete genome</fullName>
    </submittedName>
</protein>
<dbReference type="VEuPathDB" id="FungiDB:FGRAMPH1_01G20125"/>
<organism evidence="2 4">
    <name type="scientific">Gibberella zeae (strain ATCC MYA-4620 / CBS 123657 / FGSC 9075 / NRRL 31084 / PH-1)</name>
    <name type="common">Wheat head blight fungus</name>
    <name type="synonym">Fusarium graminearum</name>
    <dbReference type="NCBI Taxonomy" id="229533"/>
    <lineage>
        <taxon>Eukaryota</taxon>
        <taxon>Fungi</taxon>
        <taxon>Dikarya</taxon>
        <taxon>Ascomycota</taxon>
        <taxon>Pezizomycotina</taxon>
        <taxon>Sordariomycetes</taxon>
        <taxon>Hypocreomycetidae</taxon>
        <taxon>Hypocreales</taxon>
        <taxon>Nectriaceae</taxon>
        <taxon>Fusarium</taxon>
    </lineage>
</organism>
<keyword evidence="4" id="KW-1185">Reference proteome</keyword>
<proteinExistence type="predicted"/>
<gene>
    <name evidence="2" type="ORF">FGRAMPH1_01T20125</name>
</gene>
<dbReference type="InParanoid" id="I1S7T7"/>
<dbReference type="EMBL" id="HG970334">
    <property type="protein sequence ID" value="CEF86384.1"/>
    <property type="molecule type" value="Genomic_DNA"/>
</dbReference>
<dbReference type="HOGENOM" id="CLU_1917248_0_0_1"/>
<reference evidence="3 4" key="2">
    <citation type="journal article" date="2010" name="Nature">
        <title>Comparative genomics reveals mobile pathogenicity chromosomes in Fusarium.</title>
        <authorList>
            <person name="Ma L.J."/>
            <person name="van der Does H.C."/>
            <person name="Borkovich K.A."/>
            <person name="Coleman J.J."/>
            <person name="Daboussi M.J."/>
            <person name="Di Pietro A."/>
            <person name="Dufresne M."/>
            <person name="Freitag M."/>
            <person name="Grabherr M."/>
            <person name="Henrissat B."/>
            <person name="Houterman P.M."/>
            <person name="Kang S."/>
            <person name="Shim W.B."/>
            <person name="Woloshuk C."/>
            <person name="Xie X."/>
            <person name="Xu J.R."/>
            <person name="Antoniw J."/>
            <person name="Baker S.E."/>
            <person name="Bluhm B.H."/>
            <person name="Breakspear A."/>
            <person name="Brown D.W."/>
            <person name="Butchko R.A."/>
            <person name="Chapman S."/>
            <person name="Coulson R."/>
            <person name="Coutinho P.M."/>
            <person name="Danchin E.G."/>
            <person name="Diener A."/>
            <person name="Gale L.R."/>
            <person name="Gardiner D.M."/>
            <person name="Goff S."/>
            <person name="Hammond-Kosack K.E."/>
            <person name="Hilburn K."/>
            <person name="Hua-Van A."/>
            <person name="Jonkers W."/>
            <person name="Kazan K."/>
            <person name="Kodira C.D."/>
            <person name="Koehrsen M."/>
            <person name="Kumar L."/>
            <person name="Lee Y.H."/>
            <person name="Li L."/>
            <person name="Manners J.M."/>
            <person name="Miranda-Saavedra D."/>
            <person name="Mukherjee M."/>
            <person name="Park G."/>
            <person name="Park J."/>
            <person name="Park S.Y."/>
            <person name="Proctor R.H."/>
            <person name="Regev A."/>
            <person name="Ruiz-Roldan M.C."/>
            <person name="Sain D."/>
            <person name="Sakthikumar S."/>
            <person name="Sykes S."/>
            <person name="Schwartz D.C."/>
            <person name="Turgeon B.G."/>
            <person name="Wapinski I."/>
            <person name="Yoder O."/>
            <person name="Young S."/>
            <person name="Zeng Q."/>
            <person name="Zhou S."/>
            <person name="Galagan J."/>
            <person name="Cuomo C.A."/>
            <person name="Kistler H.C."/>
            <person name="Rep M."/>
        </authorList>
    </citation>
    <scope>GENOME REANNOTATION</scope>
    <source>
        <strain evidence="4">ATCC MYA-4620 / CBS 123657 / FGSC 9075 / NRRL 31084 / PH-1</strain>
        <strain evidence="3">PH-1 / ATCC MYA-4620 / FGSC 9075 / NRRL 31084</strain>
    </source>
</reference>
<keyword evidence="1" id="KW-0732">Signal</keyword>
<feature type="chain" id="PRO_5010124840" evidence="1">
    <location>
        <begin position="24"/>
        <end position="132"/>
    </location>
</feature>
<evidence type="ECO:0000313" key="4">
    <source>
        <dbReference type="Proteomes" id="UP000070720"/>
    </source>
</evidence>
<dbReference type="OrthoDB" id="10376030at2759"/>
<reference evidence="2 4" key="3">
    <citation type="journal article" date="2015" name="BMC Genomics">
        <title>The completed genome sequence of the pathogenic ascomycete fungus Fusarium graminearum.</title>
        <authorList>
            <person name="King R."/>
            <person name="Urban M."/>
            <person name="Hammond-Kosack M.C."/>
            <person name="Hassani-Pak K."/>
            <person name="Hammond-Kosack K.E."/>
        </authorList>
    </citation>
    <scope>NUCLEOTIDE SEQUENCE [LARGE SCALE GENOMIC DNA]</scope>
    <source>
        <strain evidence="4">ATCC MYA-4620 / CBS 123657 / FGSC 9075 / NRRL 31084 / PH-1</strain>
        <strain evidence="2">PH-1</strain>
    </source>
</reference>